<name>A0ACC1NST3_9HYPO</name>
<dbReference type="Proteomes" id="UP001143910">
    <property type="component" value="Unassembled WGS sequence"/>
</dbReference>
<comment type="caution">
    <text evidence="1">The sequence shown here is derived from an EMBL/GenBank/DDBJ whole genome shotgun (WGS) entry which is preliminary data.</text>
</comment>
<gene>
    <name evidence="1" type="ORF">NQ176_g1967</name>
</gene>
<keyword evidence="2" id="KW-1185">Reference proteome</keyword>
<evidence type="ECO:0000313" key="2">
    <source>
        <dbReference type="Proteomes" id="UP001143910"/>
    </source>
</evidence>
<organism evidence="1 2">
    <name type="scientific">Zarea fungicola</name>
    <dbReference type="NCBI Taxonomy" id="93591"/>
    <lineage>
        <taxon>Eukaryota</taxon>
        <taxon>Fungi</taxon>
        <taxon>Dikarya</taxon>
        <taxon>Ascomycota</taxon>
        <taxon>Pezizomycotina</taxon>
        <taxon>Sordariomycetes</taxon>
        <taxon>Hypocreomycetidae</taxon>
        <taxon>Hypocreales</taxon>
        <taxon>Cordycipitaceae</taxon>
        <taxon>Zarea</taxon>
    </lineage>
</organism>
<sequence>MVFISALPLPSLPDGLDSITVAEFMSDQKYGRHAPEKSRNPYTCGLTGKTYSAASVIKRIDYLARAIQAHVHFDPLQGTELDRVVCVYSFNTIDYVPITHAVHRLSGVVTPASTGYSVSELEHQLRTSGAKALFTCVQLLDNALQAASAVGIPNSHIFILPMSNDDSVHFKTVDNLVQEGKRLPAIRQLEWSKGQGKTQTAFMCYSSGTSGLPKAVMISHYNIITSVLQTVVFEAAGQTGVGIETQVSLGVLPFSHIYGLALLCHVAQYRGDQVVVLPKFDLNIFCSAIQRFHIQLLSVVPPMLIQMLSNESICTQYDLSSVRLVISGAAPLGSEVLERLEKLYPKWKIGQAYGMTECTGVCIETSESDILSGSVGTLIPNVSAKLVGIDGQEITQYETPGEIWIQSPILALGYLNNDKANSETFVSDSTGRWLRTGDEAIVRKSSQGNDHFIIVDRIKELIKVKGHQVAPAELESHLLGQSFVDDCAVIGIPHHWAGQVPKVFIVKSKEAVAAGIPEKEIENAVRRHVEDHKAKHKWLDSIEFIDAIPKSPSGKILRRVLREKEKMSREELKGKL</sequence>
<dbReference type="EMBL" id="JANJQO010000124">
    <property type="protein sequence ID" value="KAJ2981536.1"/>
    <property type="molecule type" value="Genomic_DNA"/>
</dbReference>
<reference evidence="1" key="1">
    <citation type="submission" date="2022-08" db="EMBL/GenBank/DDBJ databases">
        <title>Genome Sequence of Lecanicillium fungicola.</title>
        <authorList>
            <person name="Buettner E."/>
        </authorList>
    </citation>
    <scope>NUCLEOTIDE SEQUENCE</scope>
    <source>
        <strain evidence="1">Babe33</strain>
    </source>
</reference>
<proteinExistence type="predicted"/>
<evidence type="ECO:0000313" key="1">
    <source>
        <dbReference type="EMBL" id="KAJ2981536.1"/>
    </source>
</evidence>
<accession>A0ACC1NST3</accession>
<protein>
    <submittedName>
        <fullName evidence="1">Uncharacterized protein</fullName>
    </submittedName>
</protein>